<gene>
    <name evidence="2" type="ORF">NSJP_1274</name>
</gene>
<evidence type="ECO:0000256" key="1">
    <source>
        <dbReference type="SAM" id="MobiDB-lite"/>
    </source>
</evidence>
<keyword evidence="3" id="KW-1185">Reference proteome</keyword>
<feature type="compositionally biased region" description="Basic residues" evidence="1">
    <location>
        <begin position="74"/>
        <end position="92"/>
    </location>
</feature>
<sequence>MKISPVWNRNAPKKKKTRSTSKPKIRWELLGLSDPAVTEPTAIETIRRSVSSLASQGFGDETLLRSAEQEMKGRARTRRSGGKGVTRRPRNG</sequence>
<proteinExistence type="predicted"/>
<feature type="region of interest" description="Disordered" evidence="1">
    <location>
        <begin position="54"/>
        <end position="92"/>
    </location>
</feature>
<feature type="compositionally biased region" description="Basic residues" evidence="1">
    <location>
        <begin position="11"/>
        <end position="22"/>
    </location>
</feature>
<dbReference type="Proteomes" id="UP000192042">
    <property type="component" value="Chromosome I"/>
</dbReference>
<protein>
    <submittedName>
        <fullName evidence="2">Uncharacterized protein</fullName>
    </submittedName>
</protein>
<organism evidence="2 3">
    <name type="scientific">Nitrospira japonica</name>
    <dbReference type="NCBI Taxonomy" id="1325564"/>
    <lineage>
        <taxon>Bacteria</taxon>
        <taxon>Pseudomonadati</taxon>
        <taxon>Nitrospirota</taxon>
        <taxon>Nitrospiria</taxon>
        <taxon>Nitrospirales</taxon>
        <taxon>Nitrospiraceae</taxon>
        <taxon>Nitrospira</taxon>
    </lineage>
</organism>
<dbReference type="AlphaFoldDB" id="A0A1W1I362"/>
<evidence type="ECO:0000313" key="3">
    <source>
        <dbReference type="Proteomes" id="UP000192042"/>
    </source>
</evidence>
<dbReference type="EMBL" id="LT828648">
    <property type="protein sequence ID" value="SLM47446.1"/>
    <property type="molecule type" value="Genomic_DNA"/>
</dbReference>
<accession>A0A1W1I362</accession>
<feature type="region of interest" description="Disordered" evidence="1">
    <location>
        <begin position="1"/>
        <end position="22"/>
    </location>
</feature>
<dbReference type="KEGG" id="nja:NSJP_1274"/>
<evidence type="ECO:0000313" key="2">
    <source>
        <dbReference type="EMBL" id="SLM47446.1"/>
    </source>
</evidence>
<reference evidence="2 3" key="1">
    <citation type="submission" date="2017-03" db="EMBL/GenBank/DDBJ databases">
        <authorList>
            <person name="Afonso C.L."/>
            <person name="Miller P.J."/>
            <person name="Scott M.A."/>
            <person name="Spackman E."/>
            <person name="Goraichik I."/>
            <person name="Dimitrov K.M."/>
            <person name="Suarez D.L."/>
            <person name="Swayne D.E."/>
        </authorList>
    </citation>
    <scope>NUCLEOTIDE SEQUENCE [LARGE SCALE GENOMIC DNA]</scope>
    <source>
        <strain evidence="2">Genome sequencing of Nitrospira japonica strain NJ11</strain>
    </source>
</reference>
<name>A0A1W1I362_9BACT</name>